<dbReference type="KEGG" id="dfa:DFA_00078"/>
<organism evidence="1 2">
    <name type="scientific">Cavenderia fasciculata</name>
    <name type="common">Slime mold</name>
    <name type="synonym">Dictyostelium fasciculatum</name>
    <dbReference type="NCBI Taxonomy" id="261658"/>
    <lineage>
        <taxon>Eukaryota</taxon>
        <taxon>Amoebozoa</taxon>
        <taxon>Evosea</taxon>
        <taxon>Eumycetozoa</taxon>
        <taxon>Dictyostelia</taxon>
        <taxon>Acytosteliales</taxon>
        <taxon>Cavenderiaceae</taxon>
        <taxon>Cavenderia</taxon>
    </lineage>
</organism>
<dbReference type="AlphaFoldDB" id="F4PXJ0"/>
<dbReference type="GeneID" id="14871636"/>
<dbReference type="RefSeq" id="XP_004357794.1">
    <property type="nucleotide sequence ID" value="XM_004357737.1"/>
</dbReference>
<evidence type="ECO:0000313" key="1">
    <source>
        <dbReference type="EMBL" id="EGG19500.1"/>
    </source>
</evidence>
<gene>
    <name evidence="1" type="ORF">DFA_00078</name>
</gene>
<reference evidence="2" key="1">
    <citation type="journal article" date="2011" name="Genome Res.">
        <title>Phylogeny-wide analysis of social amoeba genomes highlights ancient origins for complex intercellular communication.</title>
        <authorList>
            <person name="Heidel A.J."/>
            <person name="Lawal H.M."/>
            <person name="Felder M."/>
            <person name="Schilde C."/>
            <person name="Helps N.R."/>
            <person name="Tunggal B."/>
            <person name="Rivero F."/>
            <person name="John U."/>
            <person name="Schleicher M."/>
            <person name="Eichinger L."/>
            <person name="Platzer M."/>
            <person name="Noegel A.A."/>
            <person name="Schaap P."/>
            <person name="Gloeckner G."/>
        </authorList>
    </citation>
    <scope>NUCLEOTIDE SEQUENCE [LARGE SCALE GENOMIC DNA]</scope>
    <source>
        <strain evidence="2">SH3</strain>
    </source>
</reference>
<protein>
    <submittedName>
        <fullName evidence="1">Uncharacterized protein</fullName>
    </submittedName>
</protein>
<name>F4PXJ0_CACFS</name>
<accession>F4PXJ0</accession>
<proteinExistence type="predicted"/>
<dbReference type="Proteomes" id="UP000007797">
    <property type="component" value="Unassembled WGS sequence"/>
</dbReference>
<sequence>MASVKIDHLLEEDYSVHYEERIEEDEGVDANMAPIFF</sequence>
<keyword evidence="2" id="KW-1185">Reference proteome</keyword>
<evidence type="ECO:0000313" key="2">
    <source>
        <dbReference type="Proteomes" id="UP000007797"/>
    </source>
</evidence>
<dbReference type="EMBL" id="GL883014">
    <property type="protein sequence ID" value="EGG19500.1"/>
    <property type="molecule type" value="Genomic_DNA"/>
</dbReference>